<dbReference type="Pfam" id="PF20469">
    <property type="entry name" value="OLD-like_TOPRIM"/>
    <property type="match status" value="1"/>
</dbReference>
<dbReference type="PANTHER" id="PTHR43581:SF4">
    <property type="entry name" value="ATP_GTP PHOSPHATASE"/>
    <property type="match status" value="1"/>
</dbReference>
<evidence type="ECO:0000313" key="4">
    <source>
        <dbReference type="Proteomes" id="UP000245133"/>
    </source>
</evidence>
<dbReference type="SUPFAM" id="SSF52540">
    <property type="entry name" value="P-loop containing nucleoside triphosphate hydrolases"/>
    <property type="match status" value="1"/>
</dbReference>
<dbReference type="OrthoDB" id="346204at2"/>
<dbReference type="RefSeq" id="WP_108978511.1">
    <property type="nucleotide sequence ID" value="NZ_BFBB01000011.1"/>
</dbReference>
<evidence type="ECO:0000259" key="2">
    <source>
        <dbReference type="Pfam" id="PF20469"/>
    </source>
</evidence>
<sequence>MYIKEILINNYRSIKNLNLQLEPGKNIIVGKNNSGKSNIVKAIDLILGESSPTYAKTDNVNENDFHKGNINEPITIFLHIIRNSDEELDYDNLYNCFGFYIHTEPKKYGQIPSPVLHKIDFNKISDDIECLMNIDVDEVGNRKDYINPKKRTDHPLEDQFEDKFSFGLAFQARMNEEGQIEKKLRLLYRENELADWILSFSASIRNELIQSAIIPAFRDPQNELRINTYSWFGKLLKSHIKHDDPRLLKGFQSFKKISDKIFESLKSAILENSIKVAFPGTEISFQFNPDTKVDIFKSVLIYINDGFNSLLKDKGSGIQSIVTIGLFSYYTRNVSHKGSSLLAVEEPELYLHPQARKVLSDRFNEFLDGNKNQIIVTTHSPEFINSTKENLNLILIRKDLKKGTISKNTSFANSKEKQILLKTQNSEMFFADFVVLVEGGDKFIFELVSSYYGAKINTKLGKNWINEHNFSIIAVGGKSEFWKYHVKLTELNIKHAVMADFDFLNKDLNEFFTKSSYPKIWKDKLNKIKSKPNYQPNKQLKNHSTDLIPIINSFITELRSKSIFILKNELENVFKPKAHIYTDGLSGKEEKAINLTINLYEHLDDLEDYLEIEDFLTILEKISK</sequence>
<evidence type="ECO:0000259" key="1">
    <source>
        <dbReference type="Pfam" id="PF13175"/>
    </source>
</evidence>
<dbReference type="InterPro" id="IPR034139">
    <property type="entry name" value="TOPRIM_OLD"/>
</dbReference>
<feature type="domain" description="Endonuclease GajA/Old nuclease/RecF-like AAA" evidence="1">
    <location>
        <begin position="1"/>
        <end position="384"/>
    </location>
</feature>
<dbReference type="EMBL" id="BFBB01000011">
    <property type="protein sequence ID" value="GBF52104.1"/>
    <property type="molecule type" value="Genomic_DNA"/>
</dbReference>
<keyword evidence="3" id="KW-0378">Hydrolase</keyword>
<dbReference type="AlphaFoldDB" id="A0A2P2E5H1"/>
<evidence type="ECO:0000313" key="3">
    <source>
        <dbReference type="EMBL" id="GBF52104.1"/>
    </source>
</evidence>
<dbReference type="Proteomes" id="UP000245133">
    <property type="component" value="Unassembled WGS sequence"/>
</dbReference>
<keyword evidence="3" id="KW-0540">Nuclease</keyword>
<keyword evidence="3" id="KW-0255">Endonuclease</keyword>
<protein>
    <submittedName>
        <fullName evidence="3">ATP-dependent endonuclease of the OLD family</fullName>
    </submittedName>
</protein>
<dbReference type="GO" id="GO:0004519">
    <property type="term" value="F:endonuclease activity"/>
    <property type="evidence" value="ECO:0007669"/>
    <property type="project" value="UniProtKB-KW"/>
</dbReference>
<dbReference type="PANTHER" id="PTHR43581">
    <property type="entry name" value="ATP/GTP PHOSPHATASE"/>
    <property type="match status" value="1"/>
</dbReference>
<organism evidence="3 4">
    <name type="scientific">Leptospira ryugenii</name>
    <dbReference type="NCBI Taxonomy" id="1917863"/>
    <lineage>
        <taxon>Bacteria</taxon>
        <taxon>Pseudomonadati</taxon>
        <taxon>Spirochaetota</taxon>
        <taxon>Spirochaetia</taxon>
        <taxon>Leptospirales</taxon>
        <taxon>Leptospiraceae</taxon>
        <taxon>Leptospira</taxon>
    </lineage>
</organism>
<comment type="caution">
    <text evidence="3">The sequence shown here is derived from an EMBL/GenBank/DDBJ whole genome shotgun (WGS) entry which is preliminary data.</text>
</comment>
<dbReference type="CDD" id="cd01026">
    <property type="entry name" value="TOPRIM_OLD"/>
    <property type="match status" value="1"/>
</dbReference>
<dbReference type="InterPro" id="IPR027417">
    <property type="entry name" value="P-loop_NTPase"/>
</dbReference>
<name>A0A2P2E5H1_9LEPT</name>
<reference evidence="3 4" key="1">
    <citation type="submission" date="2018-02" db="EMBL/GenBank/DDBJ databases">
        <title>Novel Leptospira species isolated from soil and water in Japan.</title>
        <authorList>
            <person name="Nakao R."/>
            <person name="Masuzawa T."/>
        </authorList>
    </citation>
    <scope>NUCLEOTIDE SEQUENCE [LARGE SCALE GENOMIC DNA]</scope>
    <source>
        <strain evidence="3 4">YH101</strain>
    </source>
</reference>
<dbReference type="Gene3D" id="3.40.50.300">
    <property type="entry name" value="P-loop containing nucleotide triphosphate hydrolases"/>
    <property type="match status" value="1"/>
</dbReference>
<accession>A0A2P2E5H1</accession>
<feature type="domain" description="OLD protein-like TOPRIM" evidence="2">
    <location>
        <begin position="429"/>
        <end position="502"/>
    </location>
</feature>
<gene>
    <name evidence="3" type="ORF">LPTSP4_36420</name>
</gene>
<proteinExistence type="predicted"/>
<dbReference type="Pfam" id="PF13175">
    <property type="entry name" value="AAA_15"/>
    <property type="match status" value="1"/>
</dbReference>
<dbReference type="InterPro" id="IPR041685">
    <property type="entry name" value="AAA_GajA/Old/RecF-like"/>
</dbReference>
<dbReference type="InterPro" id="IPR051396">
    <property type="entry name" value="Bact_Antivir_Def_Nuclease"/>
</dbReference>
<keyword evidence="4" id="KW-1185">Reference proteome</keyword>